<evidence type="ECO:0000313" key="2">
    <source>
        <dbReference type="EMBL" id="MCW6507955.1"/>
    </source>
</evidence>
<dbReference type="AlphaFoldDB" id="A0AA42CM36"/>
<dbReference type="EMBL" id="JAMOIM010000004">
    <property type="protein sequence ID" value="MCW6507955.1"/>
    <property type="molecule type" value="Genomic_DNA"/>
</dbReference>
<dbReference type="RefSeq" id="WP_282584318.1">
    <property type="nucleotide sequence ID" value="NZ_JAMOIM010000004.1"/>
</dbReference>
<organism evidence="2 3">
    <name type="scientific">Lichenifustis flavocetrariae</name>
    <dbReference type="NCBI Taxonomy" id="2949735"/>
    <lineage>
        <taxon>Bacteria</taxon>
        <taxon>Pseudomonadati</taxon>
        <taxon>Pseudomonadota</taxon>
        <taxon>Alphaproteobacteria</taxon>
        <taxon>Hyphomicrobiales</taxon>
        <taxon>Lichenihabitantaceae</taxon>
        <taxon>Lichenifustis</taxon>
    </lineage>
</organism>
<feature type="transmembrane region" description="Helical" evidence="1">
    <location>
        <begin position="50"/>
        <end position="71"/>
    </location>
</feature>
<name>A0AA42CM36_9HYPH</name>
<comment type="caution">
    <text evidence="2">The sequence shown here is derived from an EMBL/GenBank/DDBJ whole genome shotgun (WGS) entry which is preliminary data.</text>
</comment>
<dbReference type="Proteomes" id="UP001165667">
    <property type="component" value="Unassembled WGS sequence"/>
</dbReference>
<keyword evidence="1" id="KW-1133">Transmembrane helix</keyword>
<feature type="transmembrane region" description="Helical" evidence="1">
    <location>
        <begin position="21"/>
        <end position="38"/>
    </location>
</feature>
<keyword evidence="3" id="KW-1185">Reference proteome</keyword>
<sequence length="82" mass="9046">MGDKDDWFEEQSLGRIAVVDWRGWLCTLALMVLCFVGTGVESACRPDHPILEIVLLVPLGVLLLGLAWFMSTRTRRSGGGRG</sequence>
<gene>
    <name evidence="2" type="ORF">M8523_07965</name>
</gene>
<accession>A0AA42CM36</accession>
<proteinExistence type="predicted"/>
<reference evidence="2" key="1">
    <citation type="submission" date="2022-05" db="EMBL/GenBank/DDBJ databases">
        <authorList>
            <person name="Pankratov T."/>
        </authorList>
    </citation>
    <scope>NUCLEOTIDE SEQUENCE</scope>
    <source>
        <strain evidence="2">BP6-180914</strain>
    </source>
</reference>
<evidence type="ECO:0000313" key="3">
    <source>
        <dbReference type="Proteomes" id="UP001165667"/>
    </source>
</evidence>
<evidence type="ECO:0000256" key="1">
    <source>
        <dbReference type="SAM" id="Phobius"/>
    </source>
</evidence>
<protein>
    <submittedName>
        <fullName evidence="2">Uncharacterized protein</fullName>
    </submittedName>
</protein>
<keyword evidence="1" id="KW-0472">Membrane</keyword>
<keyword evidence="1" id="KW-0812">Transmembrane</keyword>